<name>A0A1Z4LXM6_9CYAN</name>
<dbReference type="EMBL" id="AP018227">
    <property type="protein sequence ID" value="BAY86015.1"/>
    <property type="molecule type" value="Genomic_DNA"/>
</dbReference>
<dbReference type="Proteomes" id="UP000218418">
    <property type="component" value="Chromosome"/>
</dbReference>
<proteinExistence type="predicted"/>
<accession>A0A1Z4LXM6</accession>
<protein>
    <submittedName>
        <fullName evidence="1">Uncharacterized protein</fullName>
    </submittedName>
</protein>
<organism evidence="1 2">
    <name type="scientific">Calothrix parasitica NIES-267</name>
    <dbReference type="NCBI Taxonomy" id="1973488"/>
    <lineage>
        <taxon>Bacteria</taxon>
        <taxon>Bacillati</taxon>
        <taxon>Cyanobacteriota</taxon>
        <taxon>Cyanophyceae</taxon>
        <taxon>Nostocales</taxon>
        <taxon>Calotrichaceae</taxon>
        <taxon>Calothrix</taxon>
    </lineage>
</organism>
<reference evidence="1 2" key="1">
    <citation type="submission" date="2017-06" db="EMBL/GenBank/DDBJ databases">
        <title>Genome sequencing of cyanobaciteial culture collection at National Institute for Environmental Studies (NIES).</title>
        <authorList>
            <person name="Hirose Y."/>
            <person name="Shimura Y."/>
            <person name="Fujisawa T."/>
            <person name="Nakamura Y."/>
            <person name="Kawachi M."/>
        </authorList>
    </citation>
    <scope>NUCLEOTIDE SEQUENCE [LARGE SCALE GENOMIC DNA]</scope>
    <source>
        <strain evidence="1 2">NIES-267</strain>
    </source>
</reference>
<dbReference type="AlphaFoldDB" id="A0A1Z4LXM6"/>
<dbReference type="OrthoDB" id="485308at2"/>
<sequence length="142" mass="16162">MSDKLLHEHLPNLPNKVLQEFTQWCVTQQAREAGYEFTPNETKLEELPTEDYIPELVGQFMDTTRKDIRTGLIATFAGKQADNHSLPDLPAMVDFVSLYVKHLFPSEGTDETQAEELINKASEQQFEKLSQIAQEHNAKLSS</sequence>
<evidence type="ECO:0000313" key="2">
    <source>
        <dbReference type="Proteomes" id="UP000218418"/>
    </source>
</evidence>
<gene>
    <name evidence="1" type="ORF">NIES267_55210</name>
</gene>
<evidence type="ECO:0000313" key="1">
    <source>
        <dbReference type="EMBL" id="BAY86015.1"/>
    </source>
</evidence>
<keyword evidence="2" id="KW-1185">Reference proteome</keyword>